<feature type="transmembrane region" description="Helical" evidence="3">
    <location>
        <begin position="159"/>
        <end position="185"/>
    </location>
</feature>
<dbReference type="GO" id="GO:0022857">
    <property type="term" value="F:transmembrane transporter activity"/>
    <property type="evidence" value="ECO:0007669"/>
    <property type="project" value="InterPro"/>
</dbReference>
<dbReference type="OrthoDB" id="410267at2759"/>
<organism evidence="5 6">
    <name type="scientific">Monascus purpureus</name>
    <name type="common">Red mold</name>
    <name type="synonym">Monascus anka</name>
    <dbReference type="NCBI Taxonomy" id="5098"/>
    <lineage>
        <taxon>Eukaryota</taxon>
        <taxon>Fungi</taxon>
        <taxon>Dikarya</taxon>
        <taxon>Ascomycota</taxon>
        <taxon>Pezizomycotina</taxon>
        <taxon>Eurotiomycetes</taxon>
        <taxon>Eurotiomycetidae</taxon>
        <taxon>Eurotiales</taxon>
        <taxon>Aspergillaceae</taxon>
        <taxon>Monascus</taxon>
    </lineage>
</organism>
<feature type="transmembrane region" description="Helical" evidence="3">
    <location>
        <begin position="191"/>
        <end position="212"/>
    </location>
</feature>
<evidence type="ECO:0000313" key="5">
    <source>
        <dbReference type="EMBL" id="TQB74915.1"/>
    </source>
</evidence>
<dbReference type="Gene3D" id="1.20.1250.20">
    <property type="entry name" value="MFS general substrate transporter like domains"/>
    <property type="match status" value="1"/>
</dbReference>
<dbReference type="InterPro" id="IPR011701">
    <property type="entry name" value="MFS"/>
</dbReference>
<dbReference type="Proteomes" id="UP000319663">
    <property type="component" value="Unassembled WGS sequence"/>
</dbReference>
<feature type="transmembrane region" description="Helical" evidence="3">
    <location>
        <begin position="268"/>
        <end position="286"/>
    </location>
</feature>
<feature type="transmembrane region" description="Helical" evidence="3">
    <location>
        <begin position="298"/>
        <end position="317"/>
    </location>
</feature>
<dbReference type="EMBL" id="VIFY01000025">
    <property type="protein sequence ID" value="TQB74915.1"/>
    <property type="molecule type" value="Genomic_DNA"/>
</dbReference>
<keyword evidence="3" id="KW-1133">Transmembrane helix</keyword>
<dbReference type="GO" id="GO:0016020">
    <property type="term" value="C:membrane"/>
    <property type="evidence" value="ECO:0007669"/>
    <property type="project" value="UniProtKB-SubCell"/>
</dbReference>
<dbReference type="Pfam" id="PF07690">
    <property type="entry name" value="MFS_1"/>
    <property type="match status" value="1"/>
</dbReference>
<dbReference type="PANTHER" id="PTHR11360">
    <property type="entry name" value="MONOCARBOXYLATE TRANSPORTER"/>
    <property type="match status" value="1"/>
</dbReference>
<proteinExistence type="inferred from homology"/>
<name>A0A507R1P3_MONPU</name>
<comment type="subcellular location">
    <subcellularLocation>
        <location evidence="1">Membrane</location>
        <topology evidence="1">Multi-pass membrane protein</topology>
    </subcellularLocation>
</comment>
<feature type="transmembrane region" description="Helical" evidence="3">
    <location>
        <begin position="323"/>
        <end position="343"/>
    </location>
</feature>
<dbReference type="AlphaFoldDB" id="A0A507R1P3"/>
<evidence type="ECO:0000256" key="3">
    <source>
        <dbReference type="SAM" id="Phobius"/>
    </source>
</evidence>
<keyword evidence="3" id="KW-0472">Membrane</keyword>
<dbReference type="InterPro" id="IPR050327">
    <property type="entry name" value="Proton-linked_MCT"/>
</dbReference>
<comment type="similarity">
    <text evidence="2">Belongs to the major facilitator superfamily. Monocarboxylate porter (TC 2.A.1.13) family.</text>
</comment>
<dbReference type="PROSITE" id="PS50850">
    <property type="entry name" value="MFS"/>
    <property type="match status" value="1"/>
</dbReference>
<accession>A0A507R1P3</accession>
<feature type="domain" description="Major facilitator superfamily (MFS) profile" evidence="4">
    <location>
        <begin position="32"/>
        <end position="415"/>
    </location>
</feature>
<feature type="transmembrane region" description="Helical" evidence="3">
    <location>
        <begin position="33"/>
        <end position="53"/>
    </location>
</feature>
<dbReference type="SUPFAM" id="SSF103473">
    <property type="entry name" value="MFS general substrate transporter"/>
    <property type="match status" value="1"/>
</dbReference>
<evidence type="ECO:0000256" key="1">
    <source>
        <dbReference type="ARBA" id="ARBA00004141"/>
    </source>
</evidence>
<keyword evidence="3" id="KW-0812">Transmembrane</keyword>
<feature type="transmembrane region" description="Helical" evidence="3">
    <location>
        <begin position="388"/>
        <end position="411"/>
    </location>
</feature>
<evidence type="ECO:0000259" key="4">
    <source>
        <dbReference type="PROSITE" id="PS50850"/>
    </source>
</evidence>
<feature type="transmembrane region" description="Helical" evidence="3">
    <location>
        <begin position="364"/>
        <end position="382"/>
    </location>
</feature>
<reference evidence="5 6" key="1">
    <citation type="submission" date="2019-06" db="EMBL/GenBank/DDBJ databases">
        <title>Wine fermentation using esterase from Monascus purpureus.</title>
        <authorList>
            <person name="Geng C."/>
            <person name="Zhang Y."/>
        </authorList>
    </citation>
    <scope>NUCLEOTIDE SEQUENCE [LARGE SCALE GENOMIC DNA]</scope>
    <source>
        <strain evidence="5">HQ1</strain>
    </source>
</reference>
<dbReference type="InterPro" id="IPR036259">
    <property type="entry name" value="MFS_trans_sf"/>
</dbReference>
<comment type="caution">
    <text evidence="5">The sequence shown here is derived from an EMBL/GenBank/DDBJ whole genome shotgun (WGS) entry which is preliminary data.</text>
</comment>
<dbReference type="PANTHER" id="PTHR11360:SF240">
    <property type="entry name" value="MONOCARBOXYLATE TRANSPORTER (EUROFUNG)-RELATED"/>
    <property type="match status" value="1"/>
</dbReference>
<feature type="transmembrane region" description="Helical" evidence="3">
    <location>
        <begin position="102"/>
        <end position="121"/>
    </location>
</feature>
<feature type="transmembrane region" description="Helical" evidence="3">
    <location>
        <begin position="73"/>
        <end position="95"/>
    </location>
</feature>
<evidence type="ECO:0000256" key="2">
    <source>
        <dbReference type="ARBA" id="ARBA00006727"/>
    </source>
</evidence>
<protein>
    <recommendedName>
        <fullName evidence="4">Major facilitator superfamily (MFS) profile domain-containing protein</fullName>
    </recommendedName>
</protein>
<evidence type="ECO:0000313" key="6">
    <source>
        <dbReference type="Proteomes" id="UP000319663"/>
    </source>
</evidence>
<feature type="transmembrane region" description="Helical" evidence="3">
    <location>
        <begin position="127"/>
        <end position="147"/>
    </location>
</feature>
<feature type="transmembrane region" description="Helical" evidence="3">
    <location>
        <begin position="233"/>
        <end position="256"/>
    </location>
</feature>
<gene>
    <name evidence="5" type="ORF">MPDQ_003946</name>
</gene>
<sequence length="424" mass="44947">MEMLAKEAITSSSQGEPEPLLDDDYPEGGLKSWLVVLGAWCAMVPSMGLLNSLGTLHAWTSSHQLKSYSDSSIGWIYGAYGFFLYIAGAQTGPIFDAYGPTLLIVPGSIGMVASLVCFSFSKEYYQVFLSFSVLGGLSACTLFTPAVSAVGHWFNIRRGLATGIACTAGGLGGVIFPVIVMFAAPKIGFGWSIRIIALLSACLLTAACFLLRTRLPRNKKAGAAIDLKALTDIHYALTTAAVFLVEFAVFIPITYISSYALDTGMNKTLAYAIIPLLNLGAIPGRFLPGLVADRVGRFNVMILTSLICSILTLALWLKAGTNVSAIICYAVFFGFWSGAAISLTPVCISQVCATEDYGKRSGTTFMISSIGTLTGIPIAGAIQQRDHGGYSGIIIFGGVLYLAATAAFIIARGVCRGWSWGVVF</sequence>
<dbReference type="InterPro" id="IPR020846">
    <property type="entry name" value="MFS_dom"/>
</dbReference>
<keyword evidence="6" id="KW-1185">Reference proteome</keyword>